<dbReference type="RefSeq" id="WP_147064238.1">
    <property type="nucleotide sequence ID" value="NZ_BAAARO010000023.1"/>
</dbReference>
<keyword evidence="1" id="KW-0812">Transmembrane</keyword>
<dbReference type="InterPro" id="IPR002035">
    <property type="entry name" value="VWF_A"/>
</dbReference>
<comment type="caution">
    <text evidence="3">The sequence shown here is derived from an EMBL/GenBank/DDBJ whole genome shotgun (WGS) entry which is preliminary data.</text>
</comment>
<evidence type="ECO:0000313" key="3">
    <source>
        <dbReference type="EMBL" id="GEO29285.1"/>
    </source>
</evidence>
<keyword evidence="4" id="KW-1185">Reference proteome</keyword>
<keyword evidence="1" id="KW-0472">Membrane</keyword>
<organism evidence="3 4">
    <name type="scientific">Terrabacter aerolatus</name>
    <dbReference type="NCBI Taxonomy" id="422442"/>
    <lineage>
        <taxon>Bacteria</taxon>
        <taxon>Bacillati</taxon>
        <taxon>Actinomycetota</taxon>
        <taxon>Actinomycetes</taxon>
        <taxon>Micrococcales</taxon>
        <taxon>Intrasporangiaceae</taxon>
        <taxon>Terrabacter</taxon>
    </lineage>
</organism>
<gene>
    <name evidence="3" type="ORF">TAE01_10950</name>
</gene>
<keyword evidence="1" id="KW-1133">Transmembrane helix</keyword>
<evidence type="ECO:0000259" key="2">
    <source>
        <dbReference type="PROSITE" id="PS50234"/>
    </source>
</evidence>
<feature type="transmembrane region" description="Helical" evidence="1">
    <location>
        <begin position="66"/>
        <end position="85"/>
    </location>
</feature>
<proteinExistence type="predicted"/>
<dbReference type="SMART" id="SM00327">
    <property type="entry name" value="VWA"/>
    <property type="match status" value="1"/>
</dbReference>
<dbReference type="Gene3D" id="3.40.50.410">
    <property type="entry name" value="von Willebrand factor, type A domain"/>
    <property type="match status" value="1"/>
</dbReference>
<feature type="domain" description="VWFA" evidence="2">
    <location>
        <begin position="101"/>
        <end position="286"/>
    </location>
</feature>
<evidence type="ECO:0000313" key="4">
    <source>
        <dbReference type="Proteomes" id="UP000321534"/>
    </source>
</evidence>
<name>A0A512CYJ4_9MICO</name>
<dbReference type="Proteomes" id="UP000321534">
    <property type="component" value="Unassembled WGS sequence"/>
</dbReference>
<accession>A0A512CYJ4</accession>
<dbReference type="AlphaFoldDB" id="A0A512CYJ4"/>
<dbReference type="PROSITE" id="PS50234">
    <property type="entry name" value="VWFA"/>
    <property type="match status" value="1"/>
</dbReference>
<dbReference type="Pfam" id="PF00092">
    <property type="entry name" value="VWA"/>
    <property type="match status" value="1"/>
</dbReference>
<dbReference type="InterPro" id="IPR036465">
    <property type="entry name" value="vWFA_dom_sf"/>
</dbReference>
<dbReference type="SUPFAM" id="SSF53300">
    <property type="entry name" value="vWA-like"/>
    <property type="match status" value="1"/>
</dbReference>
<protein>
    <recommendedName>
        <fullName evidence="2">VWFA domain-containing protein</fullName>
    </recommendedName>
</protein>
<feature type="transmembrane region" description="Helical" evidence="1">
    <location>
        <begin position="12"/>
        <end position="29"/>
    </location>
</feature>
<dbReference type="OrthoDB" id="4623238at2"/>
<evidence type="ECO:0000256" key="1">
    <source>
        <dbReference type="SAM" id="Phobius"/>
    </source>
</evidence>
<dbReference type="EMBL" id="BJYX01000004">
    <property type="protein sequence ID" value="GEO29285.1"/>
    <property type="molecule type" value="Genomic_DNA"/>
</dbReference>
<reference evidence="3 4" key="1">
    <citation type="submission" date="2019-07" db="EMBL/GenBank/DDBJ databases">
        <title>Whole genome shotgun sequence of Terrabacter aerolatus NBRC 106305.</title>
        <authorList>
            <person name="Hosoyama A."/>
            <person name="Uohara A."/>
            <person name="Ohji S."/>
            <person name="Ichikawa N."/>
        </authorList>
    </citation>
    <scope>NUCLEOTIDE SEQUENCE [LARGE SCALE GENOMIC DNA]</scope>
    <source>
        <strain evidence="3 4">NBRC 106305</strain>
    </source>
</reference>
<sequence>MELNGPDLKWPGVLVVGALLALALAYAVYRLMSRRQARASAAVANSGALTELPEYRRALRRHRIRMAVLAASAALLGGAALVGAARPLDTTVDKPQSRSRDIMLCLDISGSMAAYDATLVSTFKTLVKSFEGERIGLVIFNSSAATVFPLTDDYDFINEELDAAGRALTGDPAYDSFFAGTFNGRGTSLIGDGLATCVSSFDKVDLQRARSVVFATDNHLAGRPIIDLGEAAALARTKGVRVYGLNPEEDGPDQEAADMRTIVTSTGGRYFAMSDQSAIKDIVGSVEAQEATLIDSASRSLHSDDPTLPITLAGIGLVGVIGATRRWAS</sequence>